<comment type="similarity">
    <text evidence="1 3">Belongs to the short-chain dehydrogenases/reductases (SDR) family.</text>
</comment>
<keyword evidence="2" id="KW-0560">Oxidoreductase</keyword>
<dbReference type="PROSITE" id="PS00061">
    <property type="entry name" value="ADH_SHORT"/>
    <property type="match status" value="1"/>
</dbReference>
<dbReference type="InterPro" id="IPR036291">
    <property type="entry name" value="NAD(P)-bd_dom_sf"/>
</dbReference>
<dbReference type="InterPro" id="IPR020904">
    <property type="entry name" value="Sc_DH/Rdtase_CS"/>
</dbReference>
<sequence>MATCLVTGSTSGIGAAFVRRFAADGDRLVLVARTESRLAEQAAELKRRYGVESEVLPADLATAEGRAIVEARLRDALRPVDVLVNNAGFGTSGEFWTSDVEDMQKQLDVNVTAVMRFTHAVLETMVPRRAGAIINVSSVAGFMPGRGSTYSASKAYVTSFTEGLAIALTGSGVRLIAVAPGFVHTEFHERAGIDMSKTSELWWLNADQVVDECLADLGRGKAVSVPGLQYKAVVGLSRLVPRGLVRRIAGRVAAGRGRT</sequence>
<dbReference type="InterPro" id="IPR057326">
    <property type="entry name" value="KR_dom"/>
</dbReference>
<reference evidence="5 6" key="1">
    <citation type="submission" date="2018-08" db="EMBL/GenBank/DDBJ databases">
        <title>Genomic Encyclopedia of Archaeal and Bacterial Type Strains, Phase II (KMG-II): from individual species to whole genera.</title>
        <authorList>
            <person name="Goeker M."/>
        </authorList>
    </citation>
    <scope>NUCLEOTIDE SEQUENCE [LARGE SCALE GENOMIC DNA]</scope>
    <source>
        <strain evidence="5 6">DSM 45791</strain>
    </source>
</reference>
<protein>
    <recommendedName>
        <fullName evidence="4">Ketoreductase domain-containing protein</fullName>
    </recommendedName>
</protein>
<evidence type="ECO:0000313" key="5">
    <source>
        <dbReference type="EMBL" id="REH55014.1"/>
    </source>
</evidence>
<evidence type="ECO:0000259" key="4">
    <source>
        <dbReference type="SMART" id="SM00822"/>
    </source>
</evidence>
<dbReference type="SMART" id="SM00822">
    <property type="entry name" value="PKS_KR"/>
    <property type="match status" value="1"/>
</dbReference>
<accession>A0A3E0I8D5</accession>
<evidence type="ECO:0000313" key="6">
    <source>
        <dbReference type="Proteomes" id="UP000256269"/>
    </source>
</evidence>
<dbReference type="Proteomes" id="UP000256269">
    <property type="component" value="Unassembled WGS sequence"/>
</dbReference>
<evidence type="ECO:0000256" key="3">
    <source>
        <dbReference type="RuleBase" id="RU000363"/>
    </source>
</evidence>
<dbReference type="SUPFAM" id="SSF51735">
    <property type="entry name" value="NAD(P)-binding Rossmann-fold domains"/>
    <property type="match status" value="1"/>
</dbReference>
<comment type="caution">
    <text evidence="5">The sequence shown here is derived from an EMBL/GenBank/DDBJ whole genome shotgun (WGS) entry which is preliminary data.</text>
</comment>
<name>A0A3E0I8D5_9PSEU</name>
<dbReference type="CDD" id="cd05233">
    <property type="entry name" value="SDR_c"/>
    <property type="match status" value="1"/>
</dbReference>
<dbReference type="PRINTS" id="PR00081">
    <property type="entry name" value="GDHRDH"/>
</dbReference>
<dbReference type="PIRSF" id="PIRSF000126">
    <property type="entry name" value="11-beta-HSD1"/>
    <property type="match status" value="1"/>
</dbReference>
<dbReference type="OrthoDB" id="9810734at2"/>
<dbReference type="GO" id="GO:0016020">
    <property type="term" value="C:membrane"/>
    <property type="evidence" value="ECO:0007669"/>
    <property type="project" value="TreeGrafter"/>
</dbReference>
<dbReference type="Gene3D" id="3.40.50.720">
    <property type="entry name" value="NAD(P)-binding Rossmann-like Domain"/>
    <property type="match status" value="1"/>
</dbReference>
<dbReference type="PRINTS" id="PR00080">
    <property type="entry name" value="SDRFAMILY"/>
</dbReference>
<feature type="domain" description="Ketoreductase" evidence="4">
    <location>
        <begin position="2"/>
        <end position="179"/>
    </location>
</feature>
<evidence type="ECO:0000256" key="1">
    <source>
        <dbReference type="ARBA" id="ARBA00006484"/>
    </source>
</evidence>
<dbReference type="PANTHER" id="PTHR44196">
    <property type="entry name" value="DEHYDROGENASE/REDUCTASE SDR FAMILY MEMBER 7B"/>
    <property type="match status" value="1"/>
</dbReference>
<dbReference type="EMBL" id="QUNO01000001">
    <property type="protein sequence ID" value="REH55014.1"/>
    <property type="molecule type" value="Genomic_DNA"/>
</dbReference>
<dbReference type="RefSeq" id="WP_116172011.1">
    <property type="nucleotide sequence ID" value="NZ_CP144375.1"/>
</dbReference>
<evidence type="ECO:0000256" key="2">
    <source>
        <dbReference type="ARBA" id="ARBA00023002"/>
    </source>
</evidence>
<proteinExistence type="inferred from homology"/>
<dbReference type="AlphaFoldDB" id="A0A3E0I8D5"/>
<dbReference type="InterPro" id="IPR002347">
    <property type="entry name" value="SDR_fam"/>
</dbReference>
<keyword evidence="6" id="KW-1185">Reference proteome</keyword>
<dbReference type="Pfam" id="PF00106">
    <property type="entry name" value="adh_short"/>
    <property type="match status" value="1"/>
</dbReference>
<dbReference type="PANTHER" id="PTHR44196:SF2">
    <property type="entry name" value="SHORT-CHAIN DEHYDROGENASE-RELATED"/>
    <property type="match status" value="1"/>
</dbReference>
<gene>
    <name evidence="5" type="ORF">BCF44_10130</name>
</gene>
<organism evidence="5 6">
    <name type="scientific">Kutzneria buriramensis</name>
    <dbReference type="NCBI Taxonomy" id="1045776"/>
    <lineage>
        <taxon>Bacteria</taxon>
        <taxon>Bacillati</taxon>
        <taxon>Actinomycetota</taxon>
        <taxon>Actinomycetes</taxon>
        <taxon>Pseudonocardiales</taxon>
        <taxon>Pseudonocardiaceae</taxon>
        <taxon>Kutzneria</taxon>
    </lineage>
</organism>
<dbReference type="GO" id="GO:0016491">
    <property type="term" value="F:oxidoreductase activity"/>
    <property type="evidence" value="ECO:0007669"/>
    <property type="project" value="UniProtKB-KW"/>
</dbReference>